<dbReference type="AlphaFoldDB" id="A0A6L2Q1X9"/>
<organism evidence="2 3">
    <name type="scientific">Coptotermes formosanus</name>
    <name type="common">Formosan subterranean termite</name>
    <dbReference type="NCBI Taxonomy" id="36987"/>
    <lineage>
        <taxon>Eukaryota</taxon>
        <taxon>Metazoa</taxon>
        <taxon>Ecdysozoa</taxon>
        <taxon>Arthropoda</taxon>
        <taxon>Hexapoda</taxon>
        <taxon>Insecta</taxon>
        <taxon>Pterygota</taxon>
        <taxon>Neoptera</taxon>
        <taxon>Polyneoptera</taxon>
        <taxon>Dictyoptera</taxon>
        <taxon>Blattodea</taxon>
        <taxon>Blattoidea</taxon>
        <taxon>Termitoidae</taxon>
        <taxon>Rhinotermitidae</taxon>
        <taxon>Coptotermes</taxon>
    </lineage>
</organism>
<accession>A0A6L2Q1X9</accession>
<reference evidence="3" key="1">
    <citation type="submission" date="2020-01" db="EMBL/GenBank/DDBJ databases">
        <title>Draft genome sequence of the Termite Coptotermes fromosanus.</title>
        <authorList>
            <person name="Itakura S."/>
            <person name="Yosikawa Y."/>
            <person name="Umezawa K."/>
        </authorList>
    </citation>
    <scope>NUCLEOTIDE SEQUENCE [LARGE SCALE GENOMIC DNA]</scope>
</reference>
<dbReference type="EMBL" id="BLKM01012995">
    <property type="protein sequence ID" value="GFG38746.1"/>
    <property type="molecule type" value="Genomic_DNA"/>
</dbReference>
<gene>
    <name evidence="2" type="ORF">Cfor_07046</name>
</gene>
<feature type="region of interest" description="Disordered" evidence="1">
    <location>
        <begin position="366"/>
        <end position="388"/>
    </location>
</feature>
<feature type="compositionally biased region" description="Polar residues" evidence="1">
    <location>
        <begin position="414"/>
        <end position="432"/>
    </location>
</feature>
<feature type="compositionally biased region" description="Low complexity" evidence="1">
    <location>
        <begin position="235"/>
        <end position="249"/>
    </location>
</feature>
<comment type="caution">
    <text evidence="2">The sequence shown here is derived from an EMBL/GenBank/DDBJ whole genome shotgun (WGS) entry which is preliminary data.</text>
</comment>
<name>A0A6L2Q1X9_COPFO</name>
<feature type="region of interest" description="Disordered" evidence="1">
    <location>
        <begin position="208"/>
        <end position="249"/>
    </location>
</feature>
<keyword evidence="3" id="KW-1185">Reference proteome</keyword>
<feature type="region of interest" description="Disordered" evidence="1">
    <location>
        <begin position="1"/>
        <end position="23"/>
    </location>
</feature>
<feature type="compositionally biased region" description="Polar residues" evidence="1">
    <location>
        <begin position="366"/>
        <end position="385"/>
    </location>
</feature>
<evidence type="ECO:0000313" key="3">
    <source>
        <dbReference type="Proteomes" id="UP000502823"/>
    </source>
</evidence>
<evidence type="ECO:0000256" key="1">
    <source>
        <dbReference type="SAM" id="MobiDB-lite"/>
    </source>
</evidence>
<feature type="region of interest" description="Disordered" evidence="1">
    <location>
        <begin position="720"/>
        <end position="758"/>
    </location>
</feature>
<feature type="compositionally biased region" description="Polar residues" evidence="1">
    <location>
        <begin position="212"/>
        <end position="234"/>
    </location>
</feature>
<dbReference type="OrthoDB" id="5586at2759"/>
<feature type="compositionally biased region" description="Polar residues" evidence="1">
    <location>
        <begin position="612"/>
        <end position="636"/>
    </location>
</feature>
<feature type="compositionally biased region" description="Basic and acidic residues" evidence="1">
    <location>
        <begin position="1"/>
        <end position="11"/>
    </location>
</feature>
<protein>
    <submittedName>
        <fullName evidence="2">Uncharacterized protein</fullName>
    </submittedName>
</protein>
<dbReference type="Proteomes" id="UP000502823">
    <property type="component" value="Unassembled WGS sequence"/>
</dbReference>
<feature type="region of interest" description="Disordered" evidence="1">
    <location>
        <begin position="405"/>
        <end position="489"/>
    </location>
</feature>
<feature type="compositionally biased region" description="Polar residues" evidence="1">
    <location>
        <begin position="454"/>
        <end position="464"/>
    </location>
</feature>
<dbReference type="InParanoid" id="A0A6L2Q1X9"/>
<evidence type="ECO:0000313" key="2">
    <source>
        <dbReference type="EMBL" id="GFG38746.1"/>
    </source>
</evidence>
<feature type="region of interest" description="Disordered" evidence="1">
    <location>
        <begin position="612"/>
        <end position="643"/>
    </location>
</feature>
<proteinExistence type="predicted"/>
<feature type="compositionally biased region" description="Low complexity" evidence="1">
    <location>
        <begin position="720"/>
        <end position="733"/>
    </location>
</feature>
<sequence length="873" mass="93991">MNSSDHLRDADSPSSPPSLASGAVAVPPGLRVARCVTRYASCTVDPRPGRAVHYPDLNACLVNEGRPEPVDCNTVHFGYAIPVSVVPLAEEPELAELVLDPTPDLTPEAVSYLLKHHPQLRQENNDIRNNRDLNGGNGNLKMAATAKHEHLRGRDSGNFVAEPEEDIAAIAKQISDHAEAIYQTWKSRGLAPAEILTCHSNATAADKFGSALTPQPSQISPHQQKTSPVKSSLQTKSSPVKSASKSSVTKSQQASAVAVDFLASAPSLDANNLEQLVNNFVVEDKARLAAARQQQKSSPAKLLPSSIQFALQKFEKQVPSDIQVSRSPPSLSFVKLAGPHHEIKSQPLQPKSTAVGTYTSHFTRNTTVSTSSSISQLPNTKSSTLVHHHGSIQMDTIETTFPQELSLQPKRSPAESSSEKTTASPAASSGLTTWPLKNKSVTISGGNDRRSTGIAVNSTGSDVSSNRKCDAAPSSGELATIPSNKSSSNTKDAVAYLDEVAREEERLINALKTGIIIAEDPTKVTTPGSKISEKKTGILQKKTSIKDNKVSSVAKKVKKQQPAEIVTPKFPITATGIQTRKSPESSVTVTPIPPPALSTVATPLSQSFVTSPVSKLSASPTDSESPKSQQNQSLPISNSKDELDKSSLSSLSVVDYAKVRYRAAQQNPLTQQRLEDVKQFEQQRSIAGIASVSGGTAVDSKHLHHNEVIPVARNRFQVSPRSTSADVSTSSTSPAENWRPDWLPGGRDGVDGEVPHVKRRTGTPVTNLARPVRHPPVDSHPPHQENAIQQRFRTTGPVSGTNPVRPFLTRGSVAERVLIFEKCPSELLLEKRSRGAPAITTWRTGHDVHTKAQVRNTSYFMHENKCNISRIFS</sequence>